<dbReference type="InterPro" id="IPR010994">
    <property type="entry name" value="RuvA_2-like"/>
</dbReference>
<organism evidence="3 4">
    <name type="scientific">Duganella vulcania</name>
    <dbReference type="NCBI Taxonomy" id="2692166"/>
    <lineage>
        <taxon>Bacteria</taxon>
        <taxon>Pseudomonadati</taxon>
        <taxon>Pseudomonadota</taxon>
        <taxon>Betaproteobacteria</taxon>
        <taxon>Burkholderiales</taxon>
        <taxon>Oxalobacteraceae</taxon>
        <taxon>Telluria group</taxon>
        <taxon>Duganella</taxon>
    </lineage>
</organism>
<dbReference type="PANTHER" id="PTHR21180">
    <property type="entry name" value="ENDONUCLEASE/EXONUCLEASE/PHOSPHATASE FAMILY DOMAIN-CONTAINING PROTEIN 1"/>
    <property type="match status" value="1"/>
</dbReference>
<gene>
    <name evidence="3" type="ORF">GTP81_23765</name>
</gene>
<dbReference type="Proteomes" id="UP000484875">
    <property type="component" value="Unassembled WGS sequence"/>
</dbReference>
<proteinExistence type="predicted"/>
<feature type="signal peptide" evidence="2">
    <location>
        <begin position="1"/>
        <end position="21"/>
    </location>
</feature>
<feature type="compositionally biased region" description="Basic and acidic residues" evidence="1">
    <location>
        <begin position="113"/>
        <end position="125"/>
    </location>
</feature>
<evidence type="ECO:0000313" key="4">
    <source>
        <dbReference type="Proteomes" id="UP000484875"/>
    </source>
</evidence>
<keyword evidence="2" id="KW-0732">Signal</keyword>
<name>A0A845HTQ7_9BURK</name>
<dbReference type="Pfam" id="PF12836">
    <property type="entry name" value="HHH_3"/>
    <property type="match status" value="1"/>
</dbReference>
<evidence type="ECO:0000256" key="1">
    <source>
        <dbReference type="SAM" id="MobiDB-lite"/>
    </source>
</evidence>
<dbReference type="GO" id="GO:0015627">
    <property type="term" value="C:type II protein secretion system complex"/>
    <property type="evidence" value="ECO:0007669"/>
    <property type="project" value="TreeGrafter"/>
</dbReference>
<keyword evidence="4" id="KW-1185">Reference proteome</keyword>
<accession>A0A845HTQ7</accession>
<protein>
    <submittedName>
        <fullName evidence="3">DNA uptake protein</fullName>
    </submittedName>
</protein>
<evidence type="ECO:0000313" key="3">
    <source>
        <dbReference type="EMBL" id="MYN19766.1"/>
    </source>
</evidence>
<feature type="chain" id="PRO_5033004588" evidence="2">
    <location>
        <begin position="22"/>
        <end position="134"/>
    </location>
</feature>
<dbReference type="RefSeq" id="WP_161092162.1">
    <property type="nucleotide sequence ID" value="NZ_WWCV01000054.1"/>
</dbReference>
<dbReference type="PANTHER" id="PTHR21180:SF32">
    <property type="entry name" value="ENDONUCLEASE_EXONUCLEASE_PHOSPHATASE FAMILY DOMAIN-CONTAINING PROTEIN 1"/>
    <property type="match status" value="1"/>
</dbReference>
<dbReference type="GO" id="GO:0015628">
    <property type="term" value="P:protein secretion by the type II secretion system"/>
    <property type="evidence" value="ECO:0007669"/>
    <property type="project" value="TreeGrafter"/>
</dbReference>
<comment type="caution">
    <text evidence="3">The sequence shown here is derived from an EMBL/GenBank/DDBJ whole genome shotgun (WGS) entry which is preliminary data.</text>
</comment>
<feature type="region of interest" description="Disordered" evidence="1">
    <location>
        <begin position="113"/>
        <end position="134"/>
    </location>
</feature>
<evidence type="ECO:0000256" key="2">
    <source>
        <dbReference type="SAM" id="SignalP"/>
    </source>
</evidence>
<dbReference type="Gene3D" id="1.10.150.320">
    <property type="entry name" value="Photosystem II 12 kDa extrinsic protein"/>
    <property type="match status" value="1"/>
</dbReference>
<dbReference type="InterPro" id="IPR051675">
    <property type="entry name" value="Endo/Exo/Phosphatase_dom_1"/>
</dbReference>
<sequence>MFKKILLAVATLIATMGFAFAQVDVNKADAAALDSVKGIGPVKSKAIMEERKKGDFKDWADLEKRVKGIGEKSAVKLSQAGLVVNGKPLDGAPAATAPVAKADKATDKAAAKADKAAAKAAKADKAATPAAPAK</sequence>
<dbReference type="SUPFAM" id="SSF47781">
    <property type="entry name" value="RuvA domain 2-like"/>
    <property type="match status" value="1"/>
</dbReference>
<reference evidence="3 4" key="1">
    <citation type="submission" date="2019-12" db="EMBL/GenBank/DDBJ databases">
        <title>Novel species isolated from a subtropical stream in China.</title>
        <authorList>
            <person name="Lu H."/>
        </authorList>
    </citation>
    <scope>NUCLEOTIDE SEQUENCE [LARGE SCALE GENOMIC DNA]</scope>
    <source>
        <strain evidence="3 4">FT107W</strain>
    </source>
</reference>
<dbReference type="AlphaFoldDB" id="A0A845HTQ7"/>
<dbReference type="EMBL" id="WWCV01000054">
    <property type="protein sequence ID" value="MYN19766.1"/>
    <property type="molecule type" value="Genomic_DNA"/>
</dbReference>